<evidence type="ECO:0000313" key="10">
    <source>
        <dbReference type="EMBL" id="CAF4798342.1"/>
    </source>
</evidence>
<evidence type="ECO:0000313" key="11">
    <source>
        <dbReference type="Proteomes" id="UP000663880"/>
    </source>
</evidence>
<dbReference type="Proteomes" id="UP000663880">
    <property type="component" value="Unassembled WGS sequence"/>
</dbReference>
<evidence type="ECO:0000256" key="5">
    <source>
        <dbReference type="ARBA" id="ARBA00022846"/>
    </source>
</evidence>
<keyword evidence="11" id="KW-1185">Reference proteome</keyword>
<dbReference type="AlphaFoldDB" id="A0A821P433"/>
<proteinExistence type="inferred from homology"/>
<dbReference type="OrthoDB" id="10254713at2759"/>
<keyword evidence="8" id="KW-0966">Cell projection</keyword>
<comment type="subcellular location">
    <subcellularLocation>
        <location evidence="1">Cytoplasm</location>
        <location evidence="1">Cytoskeleton</location>
        <location evidence="1">Flagellum axoneme</location>
    </subcellularLocation>
</comment>
<reference evidence="10" key="1">
    <citation type="submission" date="2021-02" db="EMBL/GenBank/DDBJ databases">
        <authorList>
            <person name="Steward A R."/>
        </authorList>
    </citation>
    <scope>NUCLEOTIDE SEQUENCE</scope>
</reference>
<organism evidence="10 11">
    <name type="scientific">Pieris macdunnoughi</name>
    <dbReference type="NCBI Taxonomy" id="345717"/>
    <lineage>
        <taxon>Eukaryota</taxon>
        <taxon>Metazoa</taxon>
        <taxon>Ecdysozoa</taxon>
        <taxon>Arthropoda</taxon>
        <taxon>Hexapoda</taxon>
        <taxon>Insecta</taxon>
        <taxon>Pterygota</taxon>
        <taxon>Neoptera</taxon>
        <taxon>Endopterygota</taxon>
        <taxon>Lepidoptera</taxon>
        <taxon>Glossata</taxon>
        <taxon>Ditrysia</taxon>
        <taxon>Papilionoidea</taxon>
        <taxon>Pieridae</taxon>
        <taxon>Pierinae</taxon>
        <taxon>Pieris</taxon>
    </lineage>
</organism>
<dbReference type="GO" id="GO:0031514">
    <property type="term" value="C:motile cilium"/>
    <property type="evidence" value="ECO:0007669"/>
    <property type="project" value="TreeGrafter"/>
</dbReference>
<evidence type="ECO:0000256" key="2">
    <source>
        <dbReference type="ARBA" id="ARBA00008222"/>
    </source>
</evidence>
<dbReference type="InterPro" id="IPR000048">
    <property type="entry name" value="IQ_motif_EF-hand-BS"/>
</dbReference>
<keyword evidence="5" id="KW-0282">Flagellum</keyword>
<accession>A0A821P433</accession>
<evidence type="ECO:0000256" key="4">
    <source>
        <dbReference type="ARBA" id="ARBA00022490"/>
    </source>
</evidence>
<dbReference type="Pfam" id="PF00612">
    <property type="entry name" value="IQ"/>
    <property type="match status" value="1"/>
</dbReference>
<dbReference type="CDD" id="cd23766">
    <property type="entry name" value="IQCG"/>
    <property type="match status" value="1"/>
</dbReference>
<comment type="similarity">
    <text evidence="2">Belongs to the DRC9 family.</text>
</comment>
<evidence type="ECO:0000256" key="1">
    <source>
        <dbReference type="ARBA" id="ARBA00004611"/>
    </source>
</evidence>
<dbReference type="InterPro" id="IPR042618">
    <property type="entry name" value="IQCG"/>
</dbReference>
<name>A0A821P433_9NEOP</name>
<evidence type="ECO:0000256" key="8">
    <source>
        <dbReference type="ARBA" id="ARBA00023273"/>
    </source>
</evidence>
<dbReference type="EMBL" id="CAJOBZ010000005">
    <property type="protein sequence ID" value="CAF4798342.1"/>
    <property type="molecule type" value="Genomic_DNA"/>
</dbReference>
<keyword evidence="4" id="KW-0963">Cytoplasm</keyword>
<protein>
    <recommendedName>
        <fullName evidence="3">Dynein regulatory complex protein 9</fullName>
    </recommendedName>
    <alternativeName>
        <fullName evidence="9">IQ domain-containing protein G</fullName>
    </alternativeName>
</protein>
<dbReference type="GO" id="GO:0044782">
    <property type="term" value="P:cilium organization"/>
    <property type="evidence" value="ECO:0007669"/>
    <property type="project" value="TreeGrafter"/>
</dbReference>
<sequence>MPNPRLMSLVQETWRCEIDYDIKNGQNYTTLNQEMILREISMNEFDTENKNKVFCLSYLQASFFATILEDALTQMRILVECNNELRIIKTKLDMKLLVPLKYGVAQPKVTDELESIDPNNLVCNEYKLNKLDSDRNYFASVLRDTYKDLTLHNRYAVLQEFVNNLVATDEYRVKVADDEVKNKSLRHDLNKQLRQQRNHIKSVIYDTDAIIERLKNYVEDAALNAETESRYTDGWQRARTEQHLQTIIDNEESPSRTIEYYKQRTDHEQRVHTEVELLINIIINETLQKVEDWMNKYDRDMEHIDLKIQLKKNEYQNEHDRRVGLEETIESHDKQMKDWNYFKEEREKARLYREKMTKSAIIVQAWWRGLLVRRELGPYKVAKKPKGPKPKK</sequence>
<keyword evidence="7" id="KW-0206">Cytoskeleton</keyword>
<dbReference type="PANTHER" id="PTHR14871:SF1">
    <property type="entry name" value="DYNEIN REGULATORY COMPLEX PROTEIN 9"/>
    <property type="match status" value="1"/>
</dbReference>
<evidence type="ECO:0000256" key="6">
    <source>
        <dbReference type="ARBA" id="ARBA00023069"/>
    </source>
</evidence>
<evidence type="ECO:0000256" key="3">
    <source>
        <dbReference type="ARBA" id="ARBA00013738"/>
    </source>
</evidence>
<dbReference type="SMART" id="SM00015">
    <property type="entry name" value="IQ"/>
    <property type="match status" value="1"/>
</dbReference>
<dbReference type="GO" id="GO:0005737">
    <property type="term" value="C:cytoplasm"/>
    <property type="evidence" value="ECO:0007669"/>
    <property type="project" value="TreeGrafter"/>
</dbReference>
<dbReference type="PROSITE" id="PS50096">
    <property type="entry name" value="IQ"/>
    <property type="match status" value="1"/>
</dbReference>
<keyword evidence="6" id="KW-0969">Cilium</keyword>
<dbReference type="PANTHER" id="PTHR14871">
    <property type="entry name" value="DYNEIN REGULATORY COMPLEX PROTEIN 9"/>
    <property type="match status" value="1"/>
</dbReference>
<evidence type="ECO:0000256" key="7">
    <source>
        <dbReference type="ARBA" id="ARBA00023212"/>
    </source>
</evidence>
<gene>
    <name evidence="10" type="ORF">PMACD_LOCUS3295</name>
</gene>
<evidence type="ECO:0000256" key="9">
    <source>
        <dbReference type="ARBA" id="ARBA00032183"/>
    </source>
</evidence>
<comment type="caution">
    <text evidence="10">The sequence shown here is derived from an EMBL/GenBank/DDBJ whole genome shotgun (WGS) entry which is preliminary data.</text>
</comment>